<dbReference type="Proteomes" id="UP000092528">
    <property type="component" value="Chromosome 1"/>
</dbReference>
<organism evidence="1 2">
    <name type="scientific">Vibrio scophthalmi</name>
    <dbReference type="NCBI Taxonomy" id="45658"/>
    <lineage>
        <taxon>Bacteria</taxon>
        <taxon>Pseudomonadati</taxon>
        <taxon>Pseudomonadota</taxon>
        <taxon>Gammaproteobacteria</taxon>
        <taxon>Vibrionales</taxon>
        <taxon>Vibrionaceae</taxon>
        <taxon>Vibrio</taxon>
    </lineage>
</organism>
<keyword evidence="2" id="KW-1185">Reference proteome</keyword>
<accession>A0A1C7FFF3</accession>
<dbReference type="GeneID" id="96872305"/>
<evidence type="ECO:0008006" key="3">
    <source>
        <dbReference type="Google" id="ProtNLM"/>
    </source>
</evidence>
<dbReference type="RefSeq" id="WP_065545846.1">
    <property type="nucleotide sequence ID" value="NZ_CP016414.1"/>
</dbReference>
<proteinExistence type="predicted"/>
<gene>
    <name evidence="1" type="ORF">VSVS05_02661</name>
</gene>
<evidence type="ECO:0000313" key="1">
    <source>
        <dbReference type="EMBL" id="ANU37739.1"/>
    </source>
</evidence>
<dbReference type="Pfam" id="PF13489">
    <property type="entry name" value="Methyltransf_23"/>
    <property type="match status" value="1"/>
</dbReference>
<dbReference type="Gene3D" id="3.40.50.150">
    <property type="entry name" value="Vaccinia Virus protein VP39"/>
    <property type="match status" value="1"/>
</dbReference>
<dbReference type="AlphaFoldDB" id="A0A1C7FFF3"/>
<evidence type="ECO:0000313" key="2">
    <source>
        <dbReference type="Proteomes" id="UP000092528"/>
    </source>
</evidence>
<sequence>MNNLEVIAENYEAMHDDWKDLEKIVRRKEFNNLIEFCSESHQRVIEFGLGDGVFTSMLCEKFDSVTAVDAAQTTIDILSKELKFDNITFEQSYIEDYCSEIKYDVIVMSHILEHLTDPILALEKVSHLMHEETIIYISVPNANSLHRLVAVKMGLLKRTDSLNQRDLDLGHKIVFSPQSFKATVEKSGLKIYHFGGVMIKPLTNSQIVNDWSLDIINGFIALGDDLPDFCGDIYVLAKKNNEK</sequence>
<dbReference type="PATRIC" id="fig|45658.7.peg.2621"/>
<dbReference type="PANTHER" id="PTHR43861">
    <property type="entry name" value="TRANS-ACONITATE 2-METHYLTRANSFERASE-RELATED"/>
    <property type="match status" value="1"/>
</dbReference>
<reference evidence="1 2" key="1">
    <citation type="submission" date="2016-07" db="EMBL/GenBank/DDBJ databases">
        <title>Genome sequencing of Vibrio scophthalmi strain VS-05, an isolated from Paralichthys olivaceus.</title>
        <authorList>
            <person name="Han H.-J."/>
        </authorList>
    </citation>
    <scope>NUCLEOTIDE SEQUENCE [LARGE SCALE GENOMIC DNA]</scope>
    <source>
        <strain evidence="1 2">VS-05</strain>
    </source>
</reference>
<dbReference type="SUPFAM" id="SSF53335">
    <property type="entry name" value="S-adenosyl-L-methionine-dependent methyltransferases"/>
    <property type="match status" value="1"/>
</dbReference>
<protein>
    <recommendedName>
        <fullName evidence="3">3-demethylubiquinol 3-O-methyltransferase</fullName>
    </recommendedName>
</protein>
<dbReference type="EMBL" id="CP016414">
    <property type="protein sequence ID" value="ANU37739.1"/>
    <property type="molecule type" value="Genomic_DNA"/>
</dbReference>
<dbReference type="PANTHER" id="PTHR43861:SF6">
    <property type="entry name" value="METHYLTRANSFERASE TYPE 11"/>
    <property type="match status" value="1"/>
</dbReference>
<dbReference type="InterPro" id="IPR029063">
    <property type="entry name" value="SAM-dependent_MTases_sf"/>
</dbReference>
<name>A0A1C7FFF3_9VIBR</name>